<feature type="transmembrane region" description="Helical" evidence="1">
    <location>
        <begin position="115"/>
        <end position="138"/>
    </location>
</feature>
<feature type="transmembrane region" description="Helical" evidence="1">
    <location>
        <begin position="263"/>
        <end position="287"/>
    </location>
</feature>
<feature type="transmembrane region" description="Helical" evidence="1">
    <location>
        <begin position="443"/>
        <end position="463"/>
    </location>
</feature>
<feature type="transmembrane region" description="Helical" evidence="1">
    <location>
        <begin position="181"/>
        <end position="198"/>
    </location>
</feature>
<keyword evidence="3" id="KW-1185">Reference proteome</keyword>
<feature type="transmembrane region" description="Helical" evidence="1">
    <location>
        <begin position="240"/>
        <end position="257"/>
    </location>
</feature>
<accession>A0ABD3FMK4</accession>
<reference evidence="2 3" key="1">
    <citation type="submission" date="2024-09" db="EMBL/GenBank/DDBJ databases">
        <title>Genome sequencing and assembly of Phytophthora oleae, isolate VK10A, causative agent of rot of olive drupes.</title>
        <authorList>
            <person name="Conti Taguali S."/>
            <person name="Riolo M."/>
            <person name="La Spada F."/>
            <person name="Cacciola S.O."/>
            <person name="Dionisio G."/>
        </authorList>
    </citation>
    <scope>NUCLEOTIDE SEQUENCE [LARGE SCALE GENOMIC DNA]</scope>
    <source>
        <strain evidence="2 3">VK10A</strain>
    </source>
</reference>
<dbReference type="Proteomes" id="UP001632037">
    <property type="component" value="Unassembled WGS sequence"/>
</dbReference>
<evidence type="ECO:0000313" key="3">
    <source>
        <dbReference type="Proteomes" id="UP001632037"/>
    </source>
</evidence>
<feature type="transmembrane region" description="Helical" evidence="1">
    <location>
        <begin position="483"/>
        <end position="505"/>
    </location>
</feature>
<keyword evidence="1" id="KW-0472">Membrane</keyword>
<feature type="transmembrane region" description="Helical" evidence="1">
    <location>
        <begin position="44"/>
        <end position="63"/>
    </location>
</feature>
<proteinExistence type="predicted"/>
<organism evidence="2 3">
    <name type="scientific">Phytophthora oleae</name>
    <dbReference type="NCBI Taxonomy" id="2107226"/>
    <lineage>
        <taxon>Eukaryota</taxon>
        <taxon>Sar</taxon>
        <taxon>Stramenopiles</taxon>
        <taxon>Oomycota</taxon>
        <taxon>Peronosporomycetes</taxon>
        <taxon>Peronosporales</taxon>
        <taxon>Peronosporaceae</taxon>
        <taxon>Phytophthora</taxon>
    </lineage>
</organism>
<dbReference type="EMBL" id="JBIMZQ010000013">
    <property type="protein sequence ID" value="KAL3667559.1"/>
    <property type="molecule type" value="Genomic_DNA"/>
</dbReference>
<protein>
    <submittedName>
        <fullName evidence="2">Uncharacterized protein</fullName>
    </submittedName>
</protein>
<evidence type="ECO:0000256" key="1">
    <source>
        <dbReference type="SAM" id="Phobius"/>
    </source>
</evidence>
<name>A0ABD3FMK4_9STRA</name>
<feature type="transmembrane region" description="Helical" evidence="1">
    <location>
        <begin position="83"/>
        <end position="103"/>
    </location>
</feature>
<comment type="caution">
    <text evidence="2">The sequence shown here is derived from an EMBL/GenBank/DDBJ whole genome shotgun (WGS) entry which is preliminary data.</text>
</comment>
<feature type="transmembrane region" description="Helical" evidence="1">
    <location>
        <begin position="210"/>
        <end position="228"/>
    </location>
</feature>
<keyword evidence="1" id="KW-0812">Transmembrane</keyword>
<dbReference type="AlphaFoldDB" id="A0ABD3FMK4"/>
<feature type="transmembrane region" description="Helical" evidence="1">
    <location>
        <begin position="532"/>
        <end position="549"/>
    </location>
</feature>
<sequence>MQQCNMALNPLRMWKRLQVSYYGGKYSVERALALETYTKETSPLRVLLVCIGSPLPMIVLVMVQELIPLQDPTDGWYVNYGFWLRSGILAFVVGHTITGQTGVLIDGVAISTAQLVSLSALAAVLFIVCAMALAAFIFPVPFFVLTLAPLFYALLIISVRLVVGGQVFRAMRTHSDQSIRYIIFVSAQVLVAFVYPTYESLFHLAKGTRFHLLVILLLPVIKVAVKNLMLRCTTRMEDMVPEAVLFTVDFFNATYIATCMQSASSVAAIAAITVTDLVQTGVMLYGFNQRTVSARRKLLSVSTADNSLLAMAGSICRNCTAFKSQSHIGIRIRSCLPHRISEADQTAIHSLEKIPEDKISSDKAPTGSKLSTGPVSPTKSYKRGLICWQKQSASIYPVLPEGGEAQINRRSGSAKALHLEKHSTSLCDALEVLFTTECVVITAYLEAVVPLFYCNYVVLMVNLPSAQYHSEMNGVSHGNIGSTVLPVFVFGLLQILSFALIARVIRRNLGMHALYQLAFVLETQMSLIQGKLMLWMVITICFRVVHFGMDFTYQFSWIK</sequence>
<gene>
    <name evidence="2" type="ORF">V7S43_007113</name>
</gene>
<evidence type="ECO:0000313" key="2">
    <source>
        <dbReference type="EMBL" id="KAL3667559.1"/>
    </source>
</evidence>
<feature type="transmembrane region" description="Helical" evidence="1">
    <location>
        <begin position="150"/>
        <end position="169"/>
    </location>
</feature>
<keyword evidence="1" id="KW-1133">Transmembrane helix</keyword>